<feature type="region of interest" description="Disordered" evidence="1">
    <location>
        <begin position="57"/>
        <end position="129"/>
    </location>
</feature>
<reference evidence="2 3" key="1">
    <citation type="submission" date="2021-06" db="EMBL/GenBank/DDBJ databases">
        <authorList>
            <person name="Palmer J.M."/>
        </authorList>
    </citation>
    <scope>NUCLEOTIDE SEQUENCE [LARGE SCALE GENOMIC DNA]</scope>
    <source>
        <strain evidence="2 3">GA_2019</strain>
        <tissue evidence="2">Muscle</tissue>
    </source>
</reference>
<name>A0ABV0PC43_9TELE</name>
<sequence>MTAVRNEAAMDVVERRKLHVLVADLRKEAQRLRKLVDLTRPAQMPSLLPGFSSLLQKLPPKRPNLPAELFNMKELPPAGEEEEEEAEEEKEAEEVEMGRHDGDESSAAQSKSDCEESSPPLGHLKESEGLKGKNSRLLLFLGRCRLFPATRWQHYLPAFS</sequence>
<evidence type="ECO:0000256" key="1">
    <source>
        <dbReference type="SAM" id="MobiDB-lite"/>
    </source>
</evidence>
<keyword evidence="3" id="KW-1185">Reference proteome</keyword>
<proteinExistence type="predicted"/>
<dbReference type="Proteomes" id="UP001476798">
    <property type="component" value="Unassembled WGS sequence"/>
</dbReference>
<evidence type="ECO:0000313" key="2">
    <source>
        <dbReference type="EMBL" id="MEQ2181037.1"/>
    </source>
</evidence>
<feature type="compositionally biased region" description="Acidic residues" evidence="1">
    <location>
        <begin position="79"/>
        <end position="95"/>
    </location>
</feature>
<accession>A0ABV0PC43</accession>
<organism evidence="2 3">
    <name type="scientific">Goodea atripinnis</name>
    <dbReference type="NCBI Taxonomy" id="208336"/>
    <lineage>
        <taxon>Eukaryota</taxon>
        <taxon>Metazoa</taxon>
        <taxon>Chordata</taxon>
        <taxon>Craniata</taxon>
        <taxon>Vertebrata</taxon>
        <taxon>Euteleostomi</taxon>
        <taxon>Actinopterygii</taxon>
        <taxon>Neopterygii</taxon>
        <taxon>Teleostei</taxon>
        <taxon>Neoteleostei</taxon>
        <taxon>Acanthomorphata</taxon>
        <taxon>Ovalentaria</taxon>
        <taxon>Atherinomorphae</taxon>
        <taxon>Cyprinodontiformes</taxon>
        <taxon>Goodeidae</taxon>
        <taxon>Goodea</taxon>
    </lineage>
</organism>
<evidence type="ECO:0000313" key="3">
    <source>
        <dbReference type="Proteomes" id="UP001476798"/>
    </source>
</evidence>
<protein>
    <submittedName>
        <fullName evidence="2">Uncharacterized protein</fullName>
    </submittedName>
</protein>
<dbReference type="EMBL" id="JAHRIO010070328">
    <property type="protein sequence ID" value="MEQ2181037.1"/>
    <property type="molecule type" value="Genomic_DNA"/>
</dbReference>
<gene>
    <name evidence="2" type="ORF">GOODEAATRI_007266</name>
</gene>
<comment type="caution">
    <text evidence="2">The sequence shown here is derived from an EMBL/GenBank/DDBJ whole genome shotgun (WGS) entry which is preliminary data.</text>
</comment>